<keyword evidence="1" id="KW-0805">Transcription regulation</keyword>
<feature type="domain" description="HTH araC/xylS-type" evidence="4">
    <location>
        <begin position="182"/>
        <end position="280"/>
    </location>
</feature>
<keyword evidence="3" id="KW-0804">Transcription</keyword>
<protein>
    <submittedName>
        <fullName evidence="5">Transcriptional regulator</fullName>
    </submittedName>
</protein>
<dbReference type="InterPro" id="IPR018060">
    <property type="entry name" value="HTH_AraC"/>
</dbReference>
<dbReference type="Pfam" id="PF12833">
    <property type="entry name" value="HTH_18"/>
    <property type="match status" value="1"/>
</dbReference>
<evidence type="ECO:0000313" key="5">
    <source>
        <dbReference type="EMBL" id="GLR90468.1"/>
    </source>
</evidence>
<dbReference type="SMART" id="SM00342">
    <property type="entry name" value="HTH_ARAC"/>
    <property type="match status" value="1"/>
</dbReference>
<evidence type="ECO:0000256" key="1">
    <source>
        <dbReference type="ARBA" id="ARBA00023015"/>
    </source>
</evidence>
<evidence type="ECO:0000256" key="3">
    <source>
        <dbReference type="ARBA" id="ARBA00023163"/>
    </source>
</evidence>
<reference evidence="6" key="1">
    <citation type="journal article" date="2019" name="Int. J. Syst. Evol. Microbiol.">
        <title>The Global Catalogue of Microorganisms (GCM) 10K type strain sequencing project: providing services to taxonomists for standard genome sequencing and annotation.</title>
        <authorList>
            <consortium name="The Broad Institute Genomics Platform"/>
            <consortium name="The Broad Institute Genome Sequencing Center for Infectious Disease"/>
            <person name="Wu L."/>
            <person name="Ma J."/>
        </authorList>
    </citation>
    <scope>NUCLEOTIDE SEQUENCE [LARGE SCALE GENOMIC DNA]</scope>
    <source>
        <strain evidence="6">NBRC 102520</strain>
    </source>
</reference>
<evidence type="ECO:0000313" key="6">
    <source>
        <dbReference type="Proteomes" id="UP001156905"/>
    </source>
</evidence>
<dbReference type="Gene3D" id="1.10.10.60">
    <property type="entry name" value="Homeodomain-like"/>
    <property type="match status" value="1"/>
</dbReference>
<organism evidence="5 6">
    <name type="scientific">Bradyrhizobium iriomotense</name>
    <dbReference type="NCBI Taxonomy" id="441950"/>
    <lineage>
        <taxon>Bacteria</taxon>
        <taxon>Pseudomonadati</taxon>
        <taxon>Pseudomonadota</taxon>
        <taxon>Alphaproteobacteria</taxon>
        <taxon>Hyphomicrobiales</taxon>
        <taxon>Nitrobacteraceae</taxon>
        <taxon>Bradyrhizobium</taxon>
    </lineage>
</organism>
<dbReference type="InterPro" id="IPR053142">
    <property type="entry name" value="PchR_regulatory_protein"/>
</dbReference>
<dbReference type="SUPFAM" id="SSF46689">
    <property type="entry name" value="Homeodomain-like"/>
    <property type="match status" value="2"/>
</dbReference>
<keyword evidence="6" id="KW-1185">Reference proteome</keyword>
<dbReference type="Proteomes" id="UP001156905">
    <property type="component" value="Unassembled WGS sequence"/>
</dbReference>
<proteinExistence type="predicted"/>
<comment type="caution">
    <text evidence="5">The sequence shown here is derived from an EMBL/GenBank/DDBJ whole genome shotgun (WGS) entry which is preliminary data.</text>
</comment>
<evidence type="ECO:0000256" key="2">
    <source>
        <dbReference type="ARBA" id="ARBA00023125"/>
    </source>
</evidence>
<dbReference type="InterPro" id="IPR018062">
    <property type="entry name" value="HTH_AraC-typ_CS"/>
</dbReference>
<dbReference type="PROSITE" id="PS00041">
    <property type="entry name" value="HTH_ARAC_FAMILY_1"/>
    <property type="match status" value="1"/>
</dbReference>
<sequence>MEFTPLVRKIAAEQTILNLPGCDVNFTKSFPRIVDAQLVKNCTAVGFTMDDHEVPIRFNGAQRDRTAIVIGGGGAAYNTVEEVERQFASVMFTPEVSGRGWPETRANFRIYETSALALSWLRRLISEVITAASEPVDAVEWPMKASAMRESLLAGIDAAFEGILPARWTARANNEQHFRTFQDIRALLMDDLAQPIYSEELARKLGLSVRSMHDAVQRYRGMSLHRYLRLRRLWLVRKRLLAGPESVKAAALAFGFWHLSDFSKSYRHQFGETPSQTLERARKA</sequence>
<keyword evidence="2" id="KW-0238">DNA-binding</keyword>
<name>A0ABQ6B9L1_9BRAD</name>
<dbReference type="PANTHER" id="PTHR47893">
    <property type="entry name" value="REGULATORY PROTEIN PCHR"/>
    <property type="match status" value="1"/>
</dbReference>
<dbReference type="PROSITE" id="PS01124">
    <property type="entry name" value="HTH_ARAC_FAMILY_2"/>
    <property type="match status" value="1"/>
</dbReference>
<gene>
    <name evidence="5" type="ORF">GCM10007857_71830</name>
</gene>
<accession>A0ABQ6B9L1</accession>
<dbReference type="PANTHER" id="PTHR47893:SF1">
    <property type="entry name" value="REGULATORY PROTEIN PCHR"/>
    <property type="match status" value="1"/>
</dbReference>
<evidence type="ECO:0000259" key="4">
    <source>
        <dbReference type="PROSITE" id="PS01124"/>
    </source>
</evidence>
<dbReference type="EMBL" id="BSOW01000034">
    <property type="protein sequence ID" value="GLR90468.1"/>
    <property type="molecule type" value="Genomic_DNA"/>
</dbReference>
<dbReference type="InterPro" id="IPR009057">
    <property type="entry name" value="Homeodomain-like_sf"/>
</dbReference>